<gene>
    <name evidence="2" type="ORF">K452DRAFT_244902</name>
</gene>
<feature type="region of interest" description="Disordered" evidence="1">
    <location>
        <begin position="19"/>
        <end position="173"/>
    </location>
</feature>
<evidence type="ECO:0000313" key="2">
    <source>
        <dbReference type="EMBL" id="KAF2145180.1"/>
    </source>
</evidence>
<dbReference type="Proteomes" id="UP000799438">
    <property type="component" value="Unassembled WGS sequence"/>
</dbReference>
<feature type="compositionally biased region" description="Polar residues" evidence="1">
    <location>
        <begin position="19"/>
        <end position="45"/>
    </location>
</feature>
<accession>A0A6A6BM15</accession>
<dbReference type="EMBL" id="ML995478">
    <property type="protein sequence ID" value="KAF2145180.1"/>
    <property type="molecule type" value="Genomic_DNA"/>
</dbReference>
<proteinExistence type="predicted"/>
<feature type="compositionally biased region" description="Polar residues" evidence="1">
    <location>
        <begin position="113"/>
        <end position="127"/>
    </location>
</feature>
<name>A0A6A6BM15_9PEZI</name>
<dbReference type="AlphaFoldDB" id="A0A6A6BM15"/>
<keyword evidence="3" id="KW-1185">Reference proteome</keyword>
<reference evidence="2" key="1">
    <citation type="journal article" date="2020" name="Stud. Mycol.">
        <title>101 Dothideomycetes genomes: a test case for predicting lifestyles and emergence of pathogens.</title>
        <authorList>
            <person name="Haridas S."/>
            <person name="Albert R."/>
            <person name="Binder M."/>
            <person name="Bloem J."/>
            <person name="Labutti K."/>
            <person name="Salamov A."/>
            <person name="Andreopoulos B."/>
            <person name="Baker S."/>
            <person name="Barry K."/>
            <person name="Bills G."/>
            <person name="Bluhm B."/>
            <person name="Cannon C."/>
            <person name="Castanera R."/>
            <person name="Culley D."/>
            <person name="Daum C."/>
            <person name="Ezra D."/>
            <person name="Gonzalez J."/>
            <person name="Henrissat B."/>
            <person name="Kuo A."/>
            <person name="Liang C."/>
            <person name="Lipzen A."/>
            <person name="Lutzoni F."/>
            <person name="Magnuson J."/>
            <person name="Mondo S."/>
            <person name="Nolan M."/>
            <person name="Ohm R."/>
            <person name="Pangilinan J."/>
            <person name="Park H.-J."/>
            <person name="Ramirez L."/>
            <person name="Alfaro M."/>
            <person name="Sun H."/>
            <person name="Tritt A."/>
            <person name="Yoshinaga Y."/>
            <person name="Zwiers L.-H."/>
            <person name="Turgeon B."/>
            <person name="Goodwin S."/>
            <person name="Spatafora J."/>
            <person name="Crous P."/>
            <person name="Grigoriev I."/>
        </authorList>
    </citation>
    <scope>NUCLEOTIDE SEQUENCE</scope>
    <source>
        <strain evidence="2">CBS 121167</strain>
    </source>
</reference>
<evidence type="ECO:0008006" key="4">
    <source>
        <dbReference type="Google" id="ProtNLM"/>
    </source>
</evidence>
<protein>
    <recommendedName>
        <fullName evidence="4">Sialidase</fullName>
    </recommendedName>
</protein>
<sequence>MYSRHTTPPQAMAQFYPESVSSQASNASYTMSPEASPDTTITTPARSPIRQLGPVLLPKIRSQDQTTEPTNGPVNGPTSGPIRGPVRHRRTVSAASGFSAGNYSPYMRPGMSRRSTSPIDSNGSVYTPASRLSPFDAGMHSGYNSPNPYSEAPCRPSLHSRSRSTSAVNAHSRSTSVSSIDSSVINRYGYPTYRAMPNYMTAHSTAASMALNMVTAMPTCNEYTNDFQVPDMFEPLHAAAPAVQYPMAADFQFGCDSFGQPATTTIMDYLTAPNPQPALVQRITTAGRSLNQTHYWWDIRNLRSWADFNVETISSIPGLMPLLQIPVAEAALPTPARPNLAPDCEAALHDVYRDYHATKVNAALSVAQGTSHISIRSRKNMPTAQTPVDFVSNYATDYEKTIYGDGRGRVVGIVKAYDQWNTGMRSETPNKQVYYLAGLAHLHRVMREHGCRYGFIMTEIEMLCVRCGGDPATATQVDTATVNADAGSGVPLFGHLELSAPISVSAFGTKTDPVTGEQMPQMTVGLALWYLHMLAKEDPLPGTQGTWRMEVGGPAALTRQHCQEKDAWIPKPNLSEKREAKRVRGWVFPEEPLSRKECGKGKRSKK</sequence>
<evidence type="ECO:0000256" key="1">
    <source>
        <dbReference type="SAM" id="MobiDB-lite"/>
    </source>
</evidence>
<dbReference type="OrthoDB" id="5300765at2759"/>
<feature type="compositionally biased region" description="Polar residues" evidence="1">
    <location>
        <begin position="93"/>
        <end position="102"/>
    </location>
</feature>
<dbReference type="RefSeq" id="XP_033400892.1">
    <property type="nucleotide sequence ID" value="XM_033537963.1"/>
</dbReference>
<organism evidence="2 3">
    <name type="scientific">Aplosporella prunicola CBS 121167</name>
    <dbReference type="NCBI Taxonomy" id="1176127"/>
    <lineage>
        <taxon>Eukaryota</taxon>
        <taxon>Fungi</taxon>
        <taxon>Dikarya</taxon>
        <taxon>Ascomycota</taxon>
        <taxon>Pezizomycotina</taxon>
        <taxon>Dothideomycetes</taxon>
        <taxon>Dothideomycetes incertae sedis</taxon>
        <taxon>Botryosphaeriales</taxon>
        <taxon>Aplosporellaceae</taxon>
        <taxon>Aplosporella</taxon>
    </lineage>
</organism>
<evidence type="ECO:0000313" key="3">
    <source>
        <dbReference type="Proteomes" id="UP000799438"/>
    </source>
</evidence>
<feature type="compositionally biased region" description="Polar residues" evidence="1">
    <location>
        <begin position="63"/>
        <end position="78"/>
    </location>
</feature>
<dbReference type="GeneID" id="54295459"/>